<name>A0AAW2XSU2_9LAMI</name>
<accession>A0AAW2XSU2</accession>
<reference evidence="2" key="1">
    <citation type="submission" date="2020-06" db="EMBL/GenBank/DDBJ databases">
        <authorList>
            <person name="Li T."/>
            <person name="Hu X."/>
            <person name="Zhang T."/>
            <person name="Song X."/>
            <person name="Zhang H."/>
            <person name="Dai N."/>
            <person name="Sheng W."/>
            <person name="Hou X."/>
            <person name="Wei L."/>
        </authorList>
    </citation>
    <scope>NUCLEOTIDE SEQUENCE</scope>
    <source>
        <strain evidence="2">KEN1</strain>
        <tissue evidence="2">Leaf</tissue>
    </source>
</reference>
<proteinExistence type="predicted"/>
<gene>
    <name evidence="2" type="ORF">Slati_1039100</name>
</gene>
<evidence type="ECO:0000256" key="1">
    <source>
        <dbReference type="SAM" id="MobiDB-lite"/>
    </source>
</evidence>
<dbReference type="AlphaFoldDB" id="A0AAW2XSU2"/>
<dbReference type="EMBL" id="JACGWN010000003">
    <property type="protein sequence ID" value="KAL0456999.1"/>
    <property type="molecule type" value="Genomic_DNA"/>
</dbReference>
<evidence type="ECO:0000313" key="2">
    <source>
        <dbReference type="EMBL" id="KAL0456999.1"/>
    </source>
</evidence>
<protein>
    <submittedName>
        <fullName evidence="2">Uncharacterized protein</fullName>
    </submittedName>
</protein>
<sequence length="67" mass="7336">MAPLDESVRFVGGMPTGDDPSEANFRKADPSSSVYGGTKGGTRGKLPRLQAVCWISLTRRRQRGRKE</sequence>
<feature type="region of interest" description="Disordered" evidence="1">
    <location>
        <begin position="1"/>
        <end position="43"/>
    </location>
</feature>
<comment type="caution">
    <text evidence="2">The sequence shown here is derived from an EMBL/GenBank/DDBJ whole genome shotgun (WGS) entry which is preliminary data.</text>
</comment>
<organism evidence="2">
    <name type="scientific">Sesamum latifolium</name>
    <dbReference type="NCBI Taxonomy" id="2727402"/>
    <lineage>
        <taxon>Eukaryota</taxon>
        <taxon>Viridiplantae</taxon>
        <taxon>Streptophyta</taxon>
        <taxon>Embryophyta</taxon>
        <taxon>Tracheophyta</taxon>
        <taxon>Spermatophyta</taxon>
        <taxon>Magnoliopsida</taxon>
        <taxon>eudicotyledons</taxon>
        <taxon>Gunneridae</taxon>
        <taxon>Pentapetalae</taxon>
        <taxon>asterids</taxon>
        <taxon>lamiids</taxon>
        <taxon>Lamiales</taxon>
        <taxon>Pedaliaceae</taxon>
        <taxon>Sesamum</taxon>
    </lineage>
</organism>
<reference evidence="2" key="2">
    <citation type="journal article" date="2024" name="Plant">
        <title>Genomic evolution and insights into agronomic trait innovations of Sesamum species.</title>
        <authorList>
            <person name="Miao H."/>
            <person name="Wang L."/>
            <person name="Qu L."/>
            <person name="Liu H."/>
            <person name="Sun Y."/>
            <person name="Le M."/>
            <person name="Wang Q."/>
            <person name="Wei S."/>
            <person name="Zheng Y."/>
            <person name="Lin W."/>
            <person name="Duan Y."/>
            <person name="Cao H."/>
            <person name="Xiong S."/>
            <person name="Wang X."/>
            <person name="Wei L."/>
            <person name="Li C."/>
            <person name="Ma Q."/>
            <person name="Ju M."/>
            <person name="Zhao R."/>
            <person name="Li G."/>
            <person name="Mu C."/>
            <person name="Tian Q."/>
            <person name="Mei H."/>
            <person name="Zhang T."/>
            <person name="Gao T."/>
            <person name="Zhang H."/>
        </authorList>
    </citation>
    <scope>NUCLEOTIDE SEQUENCE</scope>
    <source>
        <strain evidence="2">KEN1</strain>
    </source>
</reference>